<sequence length="124" mass="14105">MVKVMVEEMVDVVVKVMVEVMGMVKVMVEEVVEVMVEDVVSKMLHVDPHQRLTAVQVLRHPWVVNREYLSPNQLSRQDVHLVKGAMAATYFALNRAPQAPRLEPVLSSSLAQRRGMKRLTSTRL</sequence>
<dbReference type="Gene3D" id="1.10.510.10">
    <property type="entry name" value="Transferase(Phosphotransferase) domain 1"/>
    <property type="match status" value="1"/>
</dbReference>
<keyword evidence="2" id="KW-1185">Reference proteome</keyword>
<reference evidence="1 2" key="1">
    <citation type="submission" date="2022-11" db="EMBL/GenBank/DDBJ databases">
        <title>Whole genome sequence of Eschrichtius robustus ER-17-0199.</title>
        <authorList>
            <person name="Bruniche-Olsen A."/>
            <person name="Black A.N."/>
            <person name="Fields C.J."/>
            <person name="Walden K."/>
            <person name="Dewoody J.A."/>
        </authorList>
    </citation>
    <scope>NUCLEOTIDE SEQUENCE [LARGE SCALE GENOMIC DNA]</scope>
    <source>
        <strain evidence="1">ER-17-0199</strain>
        <tissue evidence="1">Blubber</tissue>
    </source>
</reference>
<dbReference type="Proteomes" id="UP001159641">
    <property type="component" value="Unassembled WGS sequence"/>
</dbReference>
<organism evidence="1 2">
    <name type="scientific">Eschrichtius robustus</name>
    <name type="common">California gray whale</name>
    <name type="synonym">Eschrichtius gibbosus</name>
    <dbReference type="NCBI Taxonomy" id="9764"/>
    <lineage>
        <taxon>Eukaryota</taxon>
        <taxon>Metazoa</taxon>
        <taxon>Chordata</taxon>
        <taxon>Craniata</taxon>
        <taxon>Vertebrata</taxon>
        <taxon>Euteleostomi</taxon>
        <taxon>Mammalia</taxon>
        <taxon>Eutheria</taxon>
        <taxon>Laurasiatheria</taxon>
        <taxon>Artiodactyla</taxon>
        <taxon>Whippomorpha</taxon>
        <taxon>Cetacea</taxon>
        <taxon>Mysticeti</taxon>
        <taxon>Eschrichtiidae</taxon>
        <taxon>Eschrichtius</taxon>
    </lineage>
</organism>
<gene>
    <name evidence="1" type="ORF">J1605_020634</name>
</gene>
<protein>
    <submittedName>
        <fullName evidence="1">Uncharacterized protein</fullName>
    </submittedName>
</protein>
<evidence type="ECO:0000313" key="1">
    <source>
        <dbReference type="EMBL" id="KAJ8791538.1"/>
    </source>
</evidence>
<name>A0AB34HGY5_ESCRO</name>
<dbReference type="InterPro" id="IPR011009">
    <property type="entry name" value="Kinase-like_dom_sf"/>
</dbReference>
<evidence type="ECO:0000313" key="2">
    <source>
        <dbReference type="Proteomes" id="UP001159641"/>
    </source>
</evidence>
<dbReference type="AlphaFoldDB" id="A0AB34HGY5"/>
<dbReference type="SUPFAM" id="SSF56112">
    <property type="entry name" value="Protein kinase-like (PK-like)"/>
    <property type="match status" value="1"/>
</dbReference>
<accession>A0AB34HGY5</accession>
<dbReference type="EMBL" id="JAIQCJ010001207">
    <property type="protein sequence ID" value="KAJ8791538.1"/>
    <property type="molecule type" value="Genomic_DNA"/>
</dbReference>
<proteinExistence type="predicted"/>
<comment type="caution">
    <text evidence="1">The sequence shown here is derived from an EMBL/GenBank/DDBJ whole genome shotgun (WGS) entry which is preliminary data.</text>
</comment>